<dbReference type="EC" id="3.4.23.36" evidence="9"/>
<protein>
    <recommendedName>
        <fullName evidence="9">Lipoprotein signal peptidase</fullName>
        <ecNumber evidence="9">3.4.23.36</ecNumber>
    </recommendedName>
    <alternativeName>
        <fullName evidence="9">Prolipoprotein signal peptidase</fullName>
    </alternativeName>
    <alternativeName>
        <fullName evidence="9">Signal peptidase II</fullName>
        <shortName evidence="9">SPase II</shortName>
    </alternativeName>
</protein>
<dbReference type="GO" id="GO:0005886">
    <property type="term" value="C:plasma membrane"/>
    <property type="evidence" value="ECO:0007669"/>
    <property type="project" value="UniProtKB-SubCell"/>
</dbReference>
<evidence type="ECO:0000256" key="1">
    <source>
        <dbReference type="ARBA" id="ARBA00006139"/>
    </source>
</evidence>
<name>A0A2V3PPI0_9BACT</name>
<dbReference type="Pfam" id="PF01252">
    <property type="entry name" value="Peptidase_A8"/>
    <property type="match status" value="1"/>
</dbReference>
<accession>A0A2V3PPI0</accession>
<feature type="transmembrane region" description="Helical" evidence="9">
    <location>
        <begin position="170"/>
        <end position="194"/>
    </location>
</feature>
<evidence type="ECO:0000313" key="12">
    <source>
        <dbReference type="Proteomes" id="UP000247973"/>
    </source>
</evidence>
<comment type="caution">
    <text evidence="11">The sequence shown here is derived from an EMBL/GenBank/DDBJ whole genome shotgun (WGS) entry which is preliminary data.</text>
</comment>
<keyword evidence="6 9" id="KW-0378">Hydrolase</keyword>
<evidence type="ECO:0000256" key="2">
    <source>
        <dbReference type="ARBA" id="ARBA00022475"/>
    </source>
</evidence>
<dbReference type="PRINTS" id="PR00781">
    <property type="entry name" value="LIPOSIGPTASE"/>
</dbReference>
<dbReference type="GO" id="GO:0006508">
    <property type="term" value="P:proteolysis"/>
    <property type="evidence" value="ECO:0007669"/>
    <property type="project" value="UniProtKB-KW"/>
</dbReference>
<dbReference type="HAMAP" id="MF_00161">
    <property type="entry name" value="LspA"/>
    <property type="match status" value="1"/>
</dbReference>
<organism evidence="11 12">
    <name type="scientific">Dysgonomonas alginatilytica</name>
    <dbReference type="NCBI Taxonomy" id="1605892"/>
    <lineage>
        <taxon>Bacteria</taxon>
        <taxon>Pseudomonadati</taxon>
        <taxon>Bacteroidota</taxon>
        <taxon>Bacteroidia</taxon>
        <taxon>Bacteroidales</taxon>
        <taxon>Dysgonomonadaceae</taxon>
        <taxon>Dysgonomonas</taxon>
    </lineage>
</organism>
<keyword evidence="8 9" id="KW-0472">Membrane</keyword>
<evidence type="ECO:0000256" key="3">
    <source>
        <dbReference type="ARBA" id="ARBA00022670"/>
    </source>
</evidence>
<keyword evidence="4 9" id="KW-0812">Transmembrane</keyword>
<dbReference type="OrthoDB" id="9810259at2"/>
<keyword evidence="7 9" id="KW-1133">Transmembrane helix</keyword>
<sequence length="209" mass="23450">MHKFPKGLTAILVVLLVIIADQVLKVWVKTNMALYESIEIASWFKIYFVENNGMAFGIEVIGKLFLSLFRIVAVCFIGYYLYLLVKKNYANGYIACIALILAGALGNIIDSVFYGEIFTASYPGHVASLVPFGEGYSSMLHGKVVDMFYFPLIQGVFPQWVPVWGGEDFIFFRPIFNLADSAITVGIVLLLIFYRKTLLETMQKPEDAA</sequence>
<reference evidence="11 12" key="1">
    <citation type="submission" date="2018-03" db="EMBL/GenBank/DDBJ databases">
        <title>Genomic Encyclopedia of Archaeal and Bacterial Type Strains, Phase II (KMG-II): from individual species to whole genera.</title>
        <authorList>
            <person name="Goeker M."/>
        </authorList>
    </citation>
    <scope>NUCLEOTIDE SEQUENCE [LARGE SCALE GENOMIC DNA]</scope>
    <source>
        <strain evidence="11 12">DSM 100214</strain>
    </source>
</reference>
<dbReference type="EMBL" id="QICL01000015">
    <property type="protein sequence ID" value="PXV63133.1"/>
    <property type="molecule type" value="Genomic_DNA"/>
</dbReference>
<evidence type="ECO:0000313" key="11">
    <source>
        <dbReference type="EMBL" id="PXV63133.1"/>
    </source>
</evidence>
<evidence type="ECO:0000256" key="7">
    <source>
        <dbReference type="ARBA" id="ARBA00022989"/>
    </source>
</evidence>
<evidence type="ECO:0000256" key="5">
    <source>
        <dbReference type="ARBA" id="ARBA00022750"/>
    </source>
</evidence>
<evidence type="ECO:0000256" key="6">
    <source>
        <dbReference type="ARBA" id="ARBA00022801"/>
    </source>
</evidence>
<comment type="function">
    <text evidence="9">This protein specifically catalyzes the removal of signal peptides from prolipoproteins.</text>
</comment>
<dbReference type="UniPathway" id="UPA00665"/>
<feature type="active site" evidence="9">
    <location>
        <position position="146"/>
    </location>
</feature>
<evidence type="ECO:0000256" key="8">
    <source>
        <dbReference type="ARBA" id="ARBA00023136"/>
    </source>
</evidence>
<dbReference type="InterPro" id="IPR001872">
    <property type="entry name" value="Peptidase_A8"/>
</dbReference>
<dbReference type="RefSeq" id="WP_110311047.1">
    <property type="nucleotide sequence ID" value="NZ_QICL01000015.1"/>
</dbReference>
<evidence type="ECO:0000256" key="9">
    <source>
        <dbReference type="HAMAP-Rule" id="MF_00161"/>
    </source>
</evidence>
<feature type="transmembrane region" description="Helical" evidence="9">
    <location>
        <begin position="92"/>
        <end position="114"/>
    </location>
</feature>
<dbReference type="Proteomes" id="UP000247973">
    <property type="component" value="Unassembled WGS sequence"/>
</dbReference>
<dbReference type="GO" id="GO:0004190">
    <property type="term" value="F:aspartic-type endopeptidase activity"/>
    <property type="evidence" value="ECO:0007669"/>
    <property type="project" value="UniProtKB-UniRule"/>
</dbReference>
<comment type="similarity">
    <text evidence="1 9 10">Belongs to the peptidase A8 family.</text>
</comment>
<comment type="subcellular location">
    <subcellularLocation>
        <location evidence="9">Cell membrane</location>
        <topology evidence="9">Multi-pass membrane protein</topology>
    </subcellularLocation>
</comment>
<keyword evidence="5 9" id="KW-0064">Aspartyl protease</keyword>
<dbReference type="PANTHER" id="PTHR33695">
    <property type="entry name" value="LIPOPROTEIN SIGNAL PEPTIDASE"/>
    <property type="match status" value="1"/>
</dbReference>
<dbReference type="NCBIfam" id="NF011369">
    <property type="entry name" value="PRK14788.1"/>
    <property type="match status" value="1"/>
</dbReference>
<dbReference type="PANTHER" id="PTHR33695:SF1">
    <property type="entry name" value="LIPOPROTEIN SIGNAL PEPTIDASE"/>
    <property type="match status" value="1"/>
</dbReference>
<feature type="active site" evidence="9">
    <location>
        <position position="180"/>
    </location>
</feature>
<keyword evidence="2 9" id="KW-1003">Cell membrane</keyword>
<proteinExistence type="inferred from homology"/>
<comment type="pathway">
    <text evidence="9">Protein modification; lipoprotein biosynthesis (signal peptide cleavage).</text>
</comment>
<evidence type="ECO:0000256" key="4">
    <source>
        <dbReference type="ARBA" id="ARBA00022692"/>
    </source>
</evidence>
<dbReference type="AlphaFoldDB" id="A0A2V3PPI0"/>
<comment type="catalytic activity">
    <reaction evidence="9">
        <text>Release of signal peptides from bacterial membrane prolipoproteins. Hydrolyzes -Xaa-Yaa-Zaa-|-(S,diacylglyceryl)Cys-, in which Xaa is hydrophobic (preferably Leu), and Yaa (Ala or Ser) and Zaa (Gly or Ala) have small, neutral side chains.</text>
        <dbReference type="EC" id="3.4.23.36"/>
    </reaction>
</comment>
<keyword evidence="12" id="KW-1185">Reference proteome</keyword>
<evidence type="ECO:0000256" key="10">
    <source>
        <dbReference type="RuleBase" id="RU004181"/>
    </source>
</evidence>
<feature type="transmembrane region" description="Helical" evidence="9">
    <location>
        <begin position="64"/>
        <end position="85"/>
    </location>
</feature>
<keyword evidence="3 9" id="KW-0645">Protease</keyword>
<comment type="caution">
    <text evidence="9">Lacks conserved residue(s) required for the propagation of feature annotation.</text>
</comment>
<gene>
    <name evidence="9" type="primary">lspA</name>
    <name evidence="11" type="ORF">CLV62_11515</name>
</gene>